<comment type="similarity">
    <text evidence="11">Belongs to the RtcB family.</text>
</comment>
<dbReference type="InterPro" id="IPR036025">
    <property type="entry name" value="RtcB-like_sf"/>
</dbReference>
<dbReference type="EMBL" id="JASJOU010000006">
    <property type="protein sequence ID" value="MDJ1502898.1"/>
    <property type="molecule type" value="Genomic_DNA"/>
</dbReference>
<dbReference type="PANTHER" id="PTHR11118:SF1">
    <property type="entry name" value="RNA-SPLICING LIGASE RTCB HOMOLOG"/>
    <property type="match status" value="1"/>
</dbReference>
<feature type="binding site" evidence="9">
    <location>
        <position position="397"/>
    </location>
    <ligand>
        <name>GMP</name>
        <dbReference type="ChEBI" id="CHEBI:58115"/>
    </ligand>
</feature>
<dbReference type="GO" id="GO:0006396">
    <property type="term" value="P:RNA processing"/>
    <property type="evidence" value="ECO:0007669"/>
    <property type="project" value="InterPro"/>
</dbReference>
<dbReference type="Proteomes" id="UP001232063">
    <property type="component" value="Unassembled WGS sequence"/>
</dbReference>
<evidence type="ECO:0000313" key="12">
    <source>
        <dbReference type="EMBL" id="MDJ1502898.1"/>
    </source>
</evidence>
<evidence type="ECO:0000256" key="9">
    <source>
        <dbReference type="PIRSR" id="PIRSR601233-2"/>
    </source>
</evidence>
<dbReference type="EC" id="6.5.1.-" evidence="11"/>
<feature type="binding site" evidence="10">
    <location>
        <position position="254"/>
    </location>
    <ligand>
        <name>Mn(2+)</name>
        <dbReference type="ChEBI" id="CHEBI:29035"/>
        <label>2</label>
    </ligand>
</feature>
<dbReference type="GO" id="GO:0170057">
    <property type="term" value="F:RNA ligase (GTP) activity"/>
    <property type="evidence" value="ECO:0007669"/>
    <property type="project" value="UniProtKB-EC"/>
</dbReference>
<dbReference type="RefSeq" id="WP_314513250.1">
    <property type="nucleotide sequence ID" value="NZ_JASJOU010000006.1"/>
</dbReference>
<dbReference type="Pfam" id="PF01139">
    <property type="entry name" value="RtcB"/>
    <property type="match status" value="1"/>
</dbReference>
<evidence type="ECO:0000256" key="1">
    <source>
        <dbReference type="ARBA" id="ARBA00022598"/>
    </source>
</evidence>
<keyword evidence="3 9" id="KW-0547">Nucleotide-binding</keyword>
<dbReference type="GO" id="GO:0003972">
    <property type="term" value="F:RNA ligase (ATP) activity"/>
    <property type="evidence" value="ECO:0007669"/>
    <property type="project" value="TreeGrafter"/>
</dbReference>
<feature type="binding site" evidence="9">
    <location>
        <begin position="346"/>
        <end position="347"/>
    </location>
    <ligand>
        <name>GMP</name>
        <dbReference type="ChEBI" id="CHEBI:58115"/>
    </ligand>
</feature>
<evidence type="ECO:0000256" key="7">
    <source>
        <dbReference type="ARBA" id="ARBA00047746"/>
    </source>
</evidence>
<comment type="caution">
    <text evidence="12">The sequence shown here is derived from an EMBL/GenBank/DDBJ whole genome shotgun (WGS) entry which is preliminary data.</text>
</comment>
<feature type="binding site" evidence="10">
    <location>
        <position position="346"/>
    </location>
    <ligand>
        <name>Mn(2+)</name>
        <dbReference type="ChEBI" id="CHEBI:29035"/>
        <label>2</label>
    </ligand>
</feature>
<feature type="binding site" evidence="9">
    <location>
        <begin position="390"/>
        <end position="393"/>
    </location>
    <ligand>
        <name>GMP</name>
        <dbReference type="ChEBI" id="CHEBI:58115"/>
    </ligand>
</feature>
<dbReference type="AlphaFoldDB" id="A0AAE3R8X2"/>
<evidence type="ECO:0000256" key="10">
    <source>
        <dbReference type="PIRSR" id="PIRSR601233-3"/>
    </source>
</evidence>
<keyword evidence="4" id="KW-0692">RNA repair</keyword>
<feature type="binding site" evidence="9">
    <location>
        <begin position="414"/>
        <end position="417"/>
    </location>
    <ligand>
        <name>GMP</name>
        <dbReference type="ChEBI" id="CHEBI:58115"/>
    </ligand>
</feature>
<evidence type="ECO:0000256" key="6">
    <source>
        <dbReference type="ARBA" id="ARBA00023211"/>
    </source>
</evidence>
<evidence type="ECO:0000256" key="8">
    <source>
        <dbReference type="PIRSR" id="PIRSR601233-1"/>
    </source>
</evidence>
<dbReference type="GO" id="GO:0042245">
    <property type="term" value="P:RNA repair"/>
    <property type="evidence" value="ECO:0007669"/>
    <property type="project" value="UniProtKB-KW"/>
</dbReference>
<feature type="binding site" evidence="10">
    <location>
        <position position="223"/>
    </location>
    <ligand>
        <name>Mn(2+)</name>
        <dbReference type="ChEBI" id="CHEBI:29035"/>
        <label>1</label>
    </ligand>
</feature>
<feature type="active site" description="GMP-histidine intermediate" evidence="8">
    <location>
        <position position="414"/>
    </location>
</feature>
<name>A0AAE3R8X2_9BACT</name>
<accession>A0AAE3R8X2</accession>
<keyword evidence="5 9" id="KW-0342">GTP-binding</keyword>
<dbReference type="Gene3D" id="3.90.1860.10">
    <property type="entry name" value="tRNA-splicing ligase RtcB"/>
    <property type="match status" value="1"/>
</dbReference>
<gene>
    <name evidence="11" type="primary">rtcB</name>
    <name evidence="12" type="ORF">QNI22_19670</name>
</gene>
<evidence type="ECO:0000313" key="13">
    <source>
        <dbReference type="Proteomes" id="UP001232063"/>
    </source>
</evidence>
<protein>
    <recommendedName>
        <fullName evidence="11">tRNA-splicing ligase RtcB</fullName>
        <ecNumber evidence="11">6.5.1.-</ecNumber>
    </recommendedName>
</protein>
<feature type="binding site" evidence="10">
    <location>
        <position position="100"/>
    </location>
    <ligand>
        <name>Mn(2+)</name>
        <dbReference type="ChEBI" id="CHEBI:29035"/>
        <label>1</label>
    </ligand>
</feature>
<keyword evidence="1 11" id="KW-0436">Ligase</keyword>
<comment type="catalytic activity">
    <reaction evidence="7">
        <text>a 3'-end 3'-phospho-ribonucleotide-RNA + a 5'-end dephospho-ribonucleoside-RNA + GTP = a ribonucleotidyl-ribonucleotide-RNA + GMP + diphosphate</text>
        <dbReference type="Rhea" id="RHEA:68076"/>
        <dbReference type="Rhea" id="RHEA-COMP:10463"/>
        <dbReference type="Rhea" id="RHEA-COMP:13936"/>
        <dbReference type="Rhea" id="RHEA-COMP:17355"/>
        <dbReference type="ChEBI" id="CHEBI:33019"/>
        <dbReference type="ChEBI" id="CHEBI:37565"/>
        <dbReference type="ChEBI" id="CHEBI:58115"/>
        <dbReference type="ChEBI" id="CHEBI:83062"/>
        <dbReference type="ChEBI" id="CHEBI:138284"/>
        <dbReference type="ChEBI" id="CHEBI:173118"/>
        <dbReference type="EC" id="6.5.1.8"/>
    </reaction>
</comment>
<keyword evidence="2 10" id="KW-0479">Metal-binding</keyword>
<proteinExistence type="inferred from homology"/>
<evidence type="ECO:0000256" key="2">
    <source>
        <dbReference type="ARBA" id="ARBA00022723"/>
    </source>
</evidence>
<keyword evidence="6 10" id="KW-0464">Manganese</keyword>
<evidence type="ECO:0000256" key="4">
    <source>
        <dbReference type="ARBA" id="ARBA00022800"/>
    </source>
</evidence>
<evidence type="ECO:0000256" key="5">
    <source>
        <dbReference type="ARBA" id="ARBA00023134"/>
    </source>
</evidence>
<reference evidence="12" key="1">
    <citation type="submission" date="2023-05" db="EMBL/GenBank/DDBJ databases">
        <authorList>
            <person name="Zhang X."/>
        </authorList>
    </citation>
    <scope>NUCLEOTIDE SEQUENCE</scope>
    <source>
        <strain evidence="12">BD1B2-1</strain>
    </source>
</reference>
<organism evidence="12 13">
    <name type="scientific">Xanthocytophaga agilis</name>
    <dbReference type="NCBI Taxonomy" id="3048010"/>
    <lineage>
        <taxon>Bacteria</taxon>
        <taxon>Pseudomonadati</taxon>
        <taxon>Bacteroidota</taxon>
        <taxon>Cytophagia</taxon>
        <taxon>Cytophagales</taxon>
        <taxon>Rhodocytophagaceae</taxon>
        <taxon>Xanthocytophaga</taxon>
    </lineage>
</organism>
<dbReference type="GO" id="GO:0005525">
    <property type="term" value="F:GTP binding"/>
    <property type="evidence" value="ECO:0007669"/>
    <property type="project" value="UniProtKB-KW"/>
</dbReference>
<evidence type="ECO:0000256" key="11">
    <source>
        <dbReference type="RuleBase" id="RU371113"/>
    </source>
</evidence>
<comment type="cofactor">
    <cofactor evidence="10 11">
        <name>Mn(2+)</name>
        <dbReference type="ChEBI" id="CHEBI:29035"/>
    </cofactor>
    <text evidence="10 11">Binds 2 manganese ions per subunit.</text>
</comment>
<comment type="subunit">
    <text evidence="11">Monomer.</text>
</comment>
<dbReference type="GO" id="GO:0046872">
    <property type="term" value="F:metal ion binding"/>
    <property type="evidence" value="ECO:0007669"/>
    <property type="project" value="UniProtKB-UniRule"/>
</dbReference>
<keyword evidence="13" id="KW-1185">Reference proteome</keyword>
<feature type="binding site" evidence="9">
    <location>
        <position position="504"/>
    </location>
    <ligand>
        <name>GMP</name>
        <dbReference type="ChEBI" id="CHEBI:58115"/>
    </ligand>
</feature>
<sequence length="505" mass="56254">MKRISSFESVIGNAYGIPVHLFANEQVKVENSAIEELLGFLELQQTLEQIQQADPDFFGTTDIGIGRVAITPDFHKGSGIPIGTTITTKGFILPQAIGKDINCGMRLYITDLSEEQVRSKLKEMTKRIRHVYFQGGRELPITPRQKKALLQYGLQGLWETSHETVGKGLWRQYNALQQEADLQRIIDRGSLQAGGIFNGLENYTSIDYTSYDAQLGSIGGGNHFVEVQRVADITDGAIAYEWGLKKDAVVVMIHTGSVSIGYPTAMAFKDYLTDLYPTGLRKPDNGILPLPISEKYAGFVENFFMGLYNAANFAFANRLFLGLMMQKVFSEFFGDTDFRLLYDSGHNMVWQQKTVGEEWFLHRKGACPARGAEQLQNTPFAWTGEPALIPGSMGTSSFILAGCGNAQSNFSASHGAGRSLSRGESMKYDEAAFSKFLEEFHIITPIDPESTEIRSRRDIIQKWHDELKKEAPFAFKPVRPVIDTQLEAGIVRQVAETKPIFTVKG</sequence>
<evidence type="ECO:0000256" key="3">
    <source>
        <dbReference type="ARBA" id="ARBA00022741"/>
    </source>
</evidence>
<dbReference type="PANTHER" id="PTHR11118">
    <property type="entry name" value="RNA-SPLICING LIGASE RTCB HOMOLOG"/>
    <property type="match status" value="1"/>
</dbReference>
<dbReference type="SUPFAM" id="SSF103365">
    <property type="entry name" value="Hypothetical protein PH1602"/>
    <property type="match status" value="1"/>
</dbReference>
<feature type="binding site" evidence="9">
    <location>
        <begin position="222"/>
        <end position="226"/>
    </location>
    <ligand>
        <name>GMP</name>
        <dbReference type="ChEBI" id="CHEBI:58115"/>
    </ligand>
</feature>
<dbReference type="InterPro" id="IPR001233">
    <property type="entry name" value="RtcB"/>
</dbReference>